<accession>A0A378PUG9</accession>
<dbReference type="RefSeq" id="WP_181805768.1">
    <property type="nucleotide sequence ID" value="NZ_UGPP01000003.1"/>
</dbReference>
<protein>
    <recommendedName>
        <fullName evidence="1">Antitoxin VbhA domain-containing protein</fullName>
    </recommendedName>
</protein>
<dbReference type="AlphaFoldDB" id="A0A378PUG9"/>
<dbReference type="InterPro" id="IPR033788">
    <property type="entry name" value="VbhA-like"/>
</dbReference>
<dbReference type="CDD" id="cd11586">
    <property type="entry name" value="VbhA_like"/>
    <property type="match status" value="1"/>
</dbReference>
<reference evidence="2 3" key="1">
    <citation type="submission" date="2018-06" db="EMBL/GenBank/DDBJ databases">
        <authorList>
            <consortium name="Pathogen Informatics"/>
            <person name="Doyle S."/>
        </authorList>
    </citation>
    <scope>NUCLEOTIDE SEQUENCE [LARGE SCALE GENOMIC DNA]</scope>
    <source>
        <strain evidence="2 3">NCTC10571</strain>
    </source>
</reference>
<feature type="domain" description="Antitoxin VbhA" evidence="1">
    <location>
        <begin position="10"/>
        <end position="54"/>
    </location>
</feature>
<dbReference type="Pfam" id="PF18495">
    <property type="entry name" value="VbhA"/>
    <property type="match status" value="1"/>
</dbReference>
<evidence type="ECO:0000259" key="1">
    <source>
        <dbReference type="Pfam" id="PF18495"/>
    </source>
</evidence>
<proteinExistence type="predicted"/>
<dbReference type="Proteomes" id="UP000255234">
    <property type="component" value="Unassembled WGS sequence"/>
</dbReference>
<organism evidence="2 3">
    <name type="scientific">Megamonas hypermegale</name>
    <dbReference type="NCBI Taxonomy" id="158847"/>
    <lineage>
        <taxon>Bacteria</taxon>
        <taxon>Bacillati</taxon>
        <taxon>Bacillota</taxon>
        <taxon>Negativicutes</taxon>
        <taxon>Selenomonadales</taxon>
        <taxon>Selenomonadaceae</taxon>
        <taxon>Megamonas</taxon>
    </lineage>
</organism>
<dbReference type="InterPro" id="IPR043038">
    <property type="entry name" value="VbhA_sf"/>
</dbReference>
<dbReference type="InterPro" id="IPR041535">
    <property type="entry name" value="VbhA"/>
</dbReference>
<name>A0A378PUG9_9FIRM</name>
<sequence>MISKAEQEYRRKIIEYGIASCELEACIISDEYRKLSERYIKGEITLEELGNQVRKNL</sequence>
<gene>
    <name evidence="2" type="ORF">NCTC10571_02620</name>
</gene>
<evidence type="ECO:0000313" key="2">
    <source>
        <dbReference type="EMBL" id="STY91799.1"/>
    </source>
</evidence>
<evidence type="ECO:0000313" key="3">
    <source>
        <dbReference type="Proteomes" id="UP000255234"/>
    </source>
</evidence>
<dbReference type="EMBL" id="UGPP01000003">
    <property type="protein sequence ID" value="STY91799.1"/>
    <property type="molecule type" value="Genomic_DNA"/>
</dbReference>
<dbReference type="Gene3D" id="1.10.8.1050">
    <property type="entry name" value="Antitoxin VbhA-like"/>
    <property type="match status" value="1"/>
</dbReference>